<protein>
    <submittedName>
        <fullName evidence="2">Trinucleotide repeat-containing gene 6B protein</fullName>
    </submittedName>
</protein>
<dbReference type="GO" id="GO:0005654">
    <property type="term" value="C:nucleoplasm"/>
    <property type="evidence" value="ECO:0007669"/>
    <property type="project" value="TreeGrafter"/>
</dbReference>
<keyword evidence="3" id="KW-1185">Reference proteome</keyword>
<proteinExistence type="predicted"/>
<name>A0A4Z2FDG1_9TELE</name>
<dbReference type="OrthoDB" id="5919166at2759"/>
<sequence>MWNSPGSQGSGSSWGQGSNGGWGQTHPGKKPSSKVGGGESWMSPINKQFSNMGLMNDDPGSQNMDLSLGSLQEKKMDMEKRGMGMGMGMGMNDYNGDIRKGGRGGGAGMAYRPPGCKEAAPGDAGSYYDKDWCLGEEGPCSLYSPPTIYKPQSLFNHNIPFRQGGHGIFGSSGGMAQSRHQPPVPPINPSPGIRAQVPHQFLSPQVPASVLKQMPPPSGSVGGVGGVGGVAGVGGGVFPPQLSPQHIAMLSSIYPPHIQFQLVSRSTIYLCKVGSVWKCTTT</sequence>
<accession>A0A4Z2FDG1</accession>
<dbReference type="PANTHER" id="PTHR13020:SF32">
    <property type="entry name" value="TRINUCLEOTIDE REPEAT-CONTAINING GENE 6B PROTEIN"/>
    <property type="match status" value="1"/>
</dbReference>
<evidence type="ECO:0000313" key="3">
    <source>
        <dbReference type="Proteomes" id="UP000314294"/>
    </source>
</evidence>
<evidence type="ECO:0000313" key="2">
    <source>
        <dbReference type="EMBL" id="TNN38823.1"/>
    </source>
</evidence>
<dbReference type="EMBL" id="SRLO01001334">
    <property type="protein sequence ID" value="TNN38823.1"/>
    <property type="molecule type" value="Genomic_DNA"/>
</dbReference>
<dbReference type="GO" id="GO:0035195">
    <property type="term" value="P:miRNA-mediated post-transcriptional gene silencing"/>
    <property type="evidence" value="ECO:0007669"/>
    <property type="project" value="TreeGrafter"/>
</dbReference>
<dbReference type="GO" id="GO:0060213">
    <property type="term" value="P:positive regulation of nuclear-transcribed mRNA poly(A) tail shortening"/>
    <property type="evidence" value="ECO:0007669"/>
    <property type="project" value="TreeGrafter"/>
</dbReference>
<feature type="compositionally biased region" description="Gly residues" evidence="1">
    <location>
        <begin position="8"/>
        <end position="23"/>
    </location>
</feature>
<feature type="region of interest" description="Disordered" evidence="1">
    <location>
        <begin position="1"/>
        <end position="46"/>
    </location>
</feature>
<dbReference type="InterPro" id="IPR052068">
    <property type="entry name" value="GW182_domain"/>
</dbReference>
<dbReference type="GO" id="GO:0000932">
    <property type="term" value="C:P-body"/>
    <property type="evidence" value="ECO:0007669"/>
    <property type="project" value="TreeGrafter"/>
</dbReference>
<comment type="caution">
    <text evidence="2">The sequence shown here is derived from an EMBL/GenBank/DDBJ whole genome shotgun (WGS) entry which is preliminary data.</text>
</comment>
<dbReference type="AlphaFoldDB" id="A0A4Z2FDG1"/>
<gene>
    <name evidence="2" type="primary">TNRC6B_0</name>
    <name evidence="2" type="ORF">EYF80_051007</name>
</gene>
<organism evidence="2 3">
    <name type="scientific">Liparis tanakae</name>
    <name type="common">Tanaka's snailfish</name>
    <dbReference type="NCBI Taxonomy" id="230148"/>
    <lineage>
        <taxon>Eukaryota</taxon>
        <taxon>Metazoa</taxon>
        <taxon>Chordata</taxon>
        <taxon>Craniata</taxon>
        <taxon>Vertebrata</taxon>
        <taxon>Euteleostomi</taxon>
        <taxon>Actinopterygii</taxon>
        <taxon>Neopterygii</taxon>
        <taxon>Teleostei</taxon>
        <taxon>Neoteleostei</taxon>
        <taxon>Acanthomorphata</taxon>
        <taxon>Eupercaria</taxon>
        <taxon>Perciformes</taxon>
        <taxon>Cottioidei</taxon>
        <taxon>Cottales</taxon>
        <taxon>Liparidae</taxon>
        <taxon>Liparis</taxon>
    </lineage>
</organism>
<evidence type="ECO:0000256" key="1">
    <source>
        <dbReference type="SAM" id="MobiDB-lite"/>
    </source>
</evidence>
<reference evidence="2 3" key="1">
    <citation type="submission" date="2019-03" db="EMBL/GenBank/DDBJ databases">
        <title>First draft genome of Liparis tanakae, snailfish: a comprehensive survey of snailfish specific genes.</title>
        <authorList>
            <person name="Kim W."/>
            <person name="Song I."/>
            <person name="Jeong J.-H."/>
            <person name="Kim D."/>
            <person name="Kim S."/>
            <person name="Ryu S."/>
            <person name="Song J.Y."/>
            <person name="Lee S.K."/>
        </authorList>
    </citation>
    <scope>NUCLEOTIDE SEQUENCE [LARGE SCALE GENOMIC DNA]</scope>
    <source>
        <tissue evidence="2">Muscle</tissue>
    </source>
</reference>
<dbReference type="Proteomes" id="UP000314294">
    <property type="component" value="Unassembled WGS sequence"/>
</dbReference>
<dbReference type="PANTHER" id="PTHR13020">
    <property type="entry name" value="TRINUCLEOTIDE REPEAT-CONTAINING GENE 6"/>
    <property type="match status" value="1"/>
</dbReference>